<feature type="transmembrane region" description="Helical" evidence="5">
    <location>
        <begin position="211"/>
        <end position="227"/>
    </location>
</feature>
<evidence type="ECO:0000259" key="6">
    <source>
        <dbReference type="Pfam" id="PF01490"/>
    </source>
</evidence>
<name>A0ABP0LJI6_9DINO</name>
<organism evidence="7 8">
    <name type="scientific">Durusdinium trenchii</name>
    <dbReference type="NCBI Taxonomy" id="1381693"/>
    <lineage>
        <taxon>Eukaryota</taxon>
        <taxon>Sar</taxon>
        <taxon>Alveolata</taxon>
        <taxon>Dinophyceae</taxon>
        <taxon>Suessiales</taxon>
        <taxon>Symbiodiniaceae</taxon>
        <taxon>Durusdinium</taxon>
    </lineage>
</organism>
<keyword evidence="8" id="KW-1185">Reference proteome</keyword>
<keyword evidence="2 5" id="KW-0812">Transmembrane</keyword>
<sequence length="512" mass="55686">MVEASSCDTSNWVLEYRELSGSDSPFSTTPGTRRRALARDPSSENLFVDIGANPECPQSGKFLQNLIYHGSQLEPIDEAVGLAHATGAGSMFSSIFTLVASAMGAGCLSLPHMFSKAGLVLGLSLLTCGAVLAHVSLVILMSCARYTQSRSFAELVSNLQEDQLDGPVRDLSVDIVITLYGMAAVLIYMMLIGDFMSDIARSPLFDLEVPRHYVILASLTVVFPLSIPRNVTALRYISFLSISAITFLTLVVAAKTPEHLADLEGSNDSSGTSVQTVLQCFAMALFSFNAHTNAVPVALSLDQPRATRIWHVSLVSVLIELVIYATIATCGYLSFGSQTQQDFIRNYPAEDRWMLIVRCVYSVPIIFGVPMNLAPAAASMQALAGNLVAKMSTFGRQRSDSEKSSCQRICIVSFVLTVLRGGVHPLRRLRGCHWALWCLLRHADLPHLALEDQDMIESHEDLALQSPIHCGFHGAFLGCLFGDGSFRGTVLPSHHVWLKQACTNCWPPILTG</sequence>
<evidence type="ECO:0000313" key="7">
    <source>
        <dbReference type="EMBL" id="CAK9038916.1"/>
    </source>
</evidence>
<comment type="subcellular location">
    <subcellularLocation>
        <location evidence="1">Membrane</location>
        <topology evidence="1">Multi-pass membrane protein</topology>
    </subcellularLocation>
</comment>
<protein>
    <recommendedName>
        <fullName evidence="6">Amino acid transporter transmembrane domain-containing protein</fullName>
    </recommendedName>
</protein>
<dbReference type="InterPro" id="IPR013057">
    <property type="entry name" value="AA_transpt_TM"/>
</dbReference>
<feature type="domain" description="Amino acid transporter transmembrane" evidence="6">
    <location>
        <begin position="89"/>
        <end position="418"/>
    </location>
</feature>
<feature type="transmembrane region" description="Helical" evidence="5">
    <location>
        <begin position="234"/>
        <end position="254"/>
    </location>
</feature>
<feature type="transmembrane region" description="Helical" evidence="5">
    <location>
        <begin position="355"/>
        <end position="374"/>
    </location>
</feature>
<evidence type="ECO:0000256" key="1">
    <source>
        <dbReference type="ARBA" id="ARBA00004141"/>
    </source>
</evidence>
<evidence type="ECO:0000256" key="3">
    <source>
        <dbReference type="ARBA" id="ARBA00022989"/>
    </source>
</evidence>
<gene>
    <name evidence="7" type="ORF">CCMP2556_LOCUS21207</name>
</gene>
<feature type="transmembrane region" description="Helical" evidence="5">
    <location>
        <begin position="95"/>
        <end position="114"/>
    </location>
</feature>
<evidence type="ECO:0000256" key="2">
    <source>
        <dbReference type="ARBA" id="ARBA00022692"/>
    </source>
</evidence>
<dbReference type="PANTHER" id="PTHR22950:SF702">
    <property type="entry name" value="AMINO ACID TRANSPORTER PROTEIN"/>
    <property type="match status" value="1"/>
</dbReference>
<accession>A0ABP0LJI6</accession>
<proteinExistence type="predicted"/>
<feature type="transmembrane region" description="Helical" evidence="5">
    <location>
        <begin position="120"/>
        <end position="141"/>
    </location>
</feature>
<keyword evidence="3 5" id="KW-1133">Transmembrane helix</keyword>
<dbReference type="Pfam" id="PF01490">
    <property type="entry name" value="Aa_trans"/>
    <property type="match status" value="1"/>
</dbReference>
<evidence type="ECO:0000256" key="5">
    <source>
        <dbReference type="SAM" id="Phobius"/>
    </source>
</evidence>
<keyword evidence="4 5" id="KW-0472">Membrane</keyword>
<reference evidence="7 8" key="1">
    <citation type="submission" date="2024-02" db="EMBL/GenBank/DDBJ databases">
        <authorList>
            <person name="Chen Y."/>
            <person name="Shah S."/>
            <person name="Dougan E. K."/>
            <person name="Thang M."/>
            <person name="Chan C."/>
        </authorList>
    </citation>
    <scope>NUCLEOTIDE SEQUENCE [LARGE SCALE GENOMIC DNA]</scope>
</reference>
<dbReference type="PANTHER" id="PTHR22950">
    <property type="entry name" value="AMINO ACID TRANSPORTER"/>
    <property type="match status" value="1"/>
</dbReference>
<comment type="caution">
    <text evidence="7">The sequence shown here is derived from an EMBL/GenBank/DDBJ whole genome shotgun (WGS) entry which is preliminary data.</text>
</comment>
<evidence type="ECO:0000256" key="4">
    <source>
        <dbReference type="ARBA" id="ARBA00023136"/>
    </source>
</evidence>
<dbReference type="Proteomes" id="UP001642484">
    <property type="component" value="Unassembled WGS sequence"/>
</dbReference>
<evidence type="ECO:0000313" key="8">
    <source>
        <dbReference type="Proteomes" id="UP001642484"/>
    </source>
</evidence>
<feature type="transmembrane region" description="Helical" evidence="5">
    <location>
        <begin position="311"/>
        <end position="335"/>
    </location>
</feature>
<feature type="transmembrane region" description="Helical" evidence="5">
    <location>
        <begin position="171"/>
        <end position="191"/>
    </location>
</feature>
<dbReference type="EMBL" id="CAXAMN010012758">
    <property type="protein sequence ID" value="CAK9038916.1"/>
    <property type="molecule type" value="Genomic_DNA"/>
</dbReference>